<gene>
    <name evidence="1" type="ORF">g.12704</name>
</gene>
<name>A0A1B6DHL8_9HEMI</name>
<dbReference type="InterPro" id="IPR012674">
    <property type="entry name" value="Calycin"/>
</dbReference>
<proteinExistence type="predicted"/>
<evidence type="ECO:0008006" key="2">
    <source>
        <dbReference type="Google" id="ProtNLM"/>
    </source>
</evidence>
<dbReference type="AlphaFoldDB" id="A0A1B6DHL8"/>
<evidence type="ECO:0000313" key="1">
    <source>
        <dbReference type="EMBL" id="JAS25158.1"/>
    </source>
</evidence>
<accession>A0A1B6DHL8</accession>
<protein>
    <recommendedName>
        <fullName evidence="2">Lipocalin/cytosolic fatty-acid binding domain-containing protein</fullName>
    </recommendedName>
</protein>
<dbReference type="EMBL" id="GEDC01012140">
    <property type="protein sequence ID" value="JAS25158.1"/>
    <property type="molecule type" value="Transcribed_RNA"/>
</dbReference>
<organism evidence="1">
    <name type="scientific">Clastoptera arizonana</name>
    <name type="common">Arizona spittle bug</name>
    <dbReference type="NCBI Taxonomy" id="38151"/>
    <lineage>
        <taxon>Eukaryota</taxon>
        <taxon>Metazoa</taxon>
        <taxon>Ecdysozoa</taxon>
        <taxon>Arthropoda</taxon>
        <taxon>Hexapoda</taxon>
        <taxon>Insecta</taxon>
        <taxon>Pterygota</taxon>
        <taxon>Neoptera</taxon>
        <taxon>Paraneoptera</taxon>
        <taxon>Hemiptera</taxon>
        <taxon>Auchenorrhyncha</taxon>
        <taxon>Cercopoidea</taxon>
        <taxon>Clastopteridae</taxon>
        <taxon>Clastoptera</taxon>
    </lineage>
</organism>
<reference evidence="1" key="1">
    <citation type="submission" date="2015-12" db="EMBL/GenBank/DDBJ databases">
        <title>De novo transcriptome assembly of four potential Pierce s Disease insect vectors from Arizona vineyards.</title>
        <authorList>
            <person name="Tassone E.E."/>
        </authorList>
    </citation>
    <scope>NUCLEOTIDE SEQUENCE</scope>
</reference>
<sequence length="185" mass="21702">ILVAVPSSYASVQHRHKNRYNQIMGIWHGIQVFYHRDRFQYTEHRHDEPVCPQINLSIIRYSPMEVSLVWQDPSDSFLEYRFRINTSVWISMHHGGKEGFDGQLRVLKAVSDHMVLSFCSTNDHYSVLLSRDKYLDYSTISSVQSMMERYNLPIYNKTRQCNGAASYSNSLLSIVLLLLVCWYRS</sequence>
<dbReference type="SUPFAM" id="SSF50814">
    <property type="entry name" value="Lipocalins"/>
    <property type="match status" value="1"/>
</dbReference>
<feature type="non-terminal residue" evidence="1">
    <location>
        <position position="1"/>
    </location>
</feature>